<dbReference type="AlphaFoldDB" id="A0A165D9S6"/>
<accession>A0A165D9S6</accession>
<name>A0A165D9S6_9APHY</name>
<organism evidence="1 2">
    <name type="scientific">Laetiporus sulphureus 93-53</name>
    <dbReference type="NCBI Taxonomy" id="1314785"/>
    <lineage>
        <taxon>Eukaryota</taxon>
        <taxon>Fungi</taxon>
        <taxon>Dikarya</taxon>
        <taxon>Basidiomycota</taxon>
        <taxon>Agaricomycotina</taxon>
        <taxon>Agaricomycetes</taxon>
        <taxon>Polyporales</taxon>
        <taxon>Laetiporus</taxon>
    </lineage>
</organism>
<protein>
    <submittedName>
        <fullName evidence="1">Uncharacterized protein</fullName>
    </submittedName>
</protein>
<keyword evidence="2" id="KW-1185">Reference proteome</keyword>
<evidence type="ECO:0000313" key="1">
    <source>
        <dbReference type="EMBL" id="KZT04398.1"/>
    </source>
</evidence>
<dbReference type="RefSeq" id="XP_040762138.1">
    <property type="nucleotide sequence ID" value="XM_040901938.1"/>
</dbReference>
<sequence>MMMFSDISLQSSFPSVTGHRAMKRRLSSECGTITNRTMSRIRSVRSFKADLAARRRDLSNHSMTKSMRRG</sequence>
<evidence type="ECO:0000313" key="2">
    <source>
        <dbReference type="Proteomes" id="UP000076871"/>
    </source>
</evidence>
<reference evidence="1 2" key="1">
    <citation type="journal article" date="2016" name="Mol. Biol. Evol.">
        <title>Comparative Genomics of Early-Diverging Mushroom-Forming Fungi Provides Insights into the Origins of Lignocellulose Decay Capabilities.</title>
        <authorList>
            <person name="Nagy L.G."/>
            <person name="Riley R."/>
            <person name="Tritt A."/>
            <person name="Adam C."/>
            <person name="Daum C."/>
            <person name="Floudas D."/>
            <person name="Sun H."/>
            <person name="Yadav J.S."/>
            <person name="Pangilinan J."/>
            <person name="Larsson K.H."/>
            <person name="Matsuura K."/>
            <person name="Barry K."/>
            <person name="Labutti K."/>
            <person name="Kuo R."/>
            <person name="Ohm R.A."/>
            <person name="Bhattacharya S.S."/>
            <person name="Shirouzu T."/>
            <person name="Yoshinaga Y."/>
            <person name="Martin F.M."/>
            <person name="Grigoriev I.V."/>
            <person name="Hibbett D.S."/>
        </authorList>
    </citation>
    <scope>NUCLEOTIDE SEQUENCE [LARGE SCALE GENOMIC DNA]</scope>
    <source>
        <strain evidence="1 2">93-53</strain>
    </source>
</reference>
<dbReference type="InParanoid" id="A0A165D9S6"/>
<dbReference type="Proteomes" id="UP000076871">
    <property type="component" value="Unassembled WGS sequence"/>
</dbReference>
<proteinExistence type="predicted"/>
<dbReference type="EMBL" id="KV427637">
    <property type="protein sequence ID" value="KZT04398.1"/>
    <property type="molecule type" value="Genomic_DNA"/>
</dbReference>
<gene>
    <name evidence="1" type="ORF">LAESUDRAFT_308504</name>
</gene>
<dbReference type="GeneID" id="63818969"/>